<comment type="caution">
    <text evidence="1">The sequence shown here is derived from an EMBL/GenBank/DDBJ whole genome shotgun (WGS) entry which is preliminary data.</text>
</comment>
<keyword evidence="2" id="KW-1185">Reference proteome</keyword>
<dbReference type="RefSeq" id="WP_190712079.1">
    <property type="nucleotide sequence ID" value="NZ_JACJST010000003.1"/>
</dbReference>
<protein>
    <submittedName>
        <fullName evidence="1">Uncharacterized protein</fullName>
    </submittedName>
</protein>
<proteinExistence type="predicted"/>
<reference evidence="1 2" key="1">
    <citation type="journal article" date="2020" name="ISME J.">
        <title>Comparative genomics reveals insights into cyanobacterial evolution and habitat adaptation.</title>
        <authorList>
            <person name="Chen M.Y."/>
            <person name="Teng W.K."/>
            <person name="Zhao L."/>
            <person name="Hu C.X."/>
            <person name="Zhou Y.K."/>
            <person name="Han B.P."/>
            <person name="Song L.R."/>
            <person name="Shu W.S."/>
        </authorList>
    </citation>
    <scope>NUCLEOTIDE SEQUENCE [LARGE SCALE GENOMIC DNA]</scope>
    <source>
        <strain evidence="1 2">FACHB-196</strain>
    </source>
</reference>
<evidence type="ECO:0000313" key="1">
    <source>
        <dbReference type="EMBL" id="MBD2567281.1"/>
    </source>
</evidence>
<evidence type="ECO:0000313" key="2">
    <source>
        <dbReference type="Proteomes" id="UP000640531"/>
    </source>
</evidence>
<name>A0ABR8FF22_9NOST</name>
<accession>A0ABR8FF22</accession>
<gene>
    <name evidence="1" type="ORF">H6G59_05090</name>
</gene>
<sequence>MNIINVGIVGDGLTDYKVFGKIVECILLEETSENININAIPLIRKNIFDHVQKYKNACRKNAVEHYLPSETAMQLRDNICATILAACEEFNDNVEVCYSDILLITTDTEHILKDKNQYFDTWAISLSHILRESIEKFYAIQARNGYPRKYLPIIMPLATFPSIEVIVAAAKGELNKNYGKTPREWKILLYKTEYPQDEEIEKQALNYITPDSIDNIFNDLPESRFFIQTLSLGLKRCFLTGKSNCEKYIN</sequence>
<organism evidence="1 2">
    <name type="scientific">Anabaena lutea FACHB-196</name>
    <dbReference type="NCBI Taxonomy" id="2692881"/>
    <lineage>
        <taxon>Bacteria</taxon>
        <taxon>Bacillati</taxon>
        <taxon>Cyanobacteriota</taxon>
        <taxon>Cyanophyceae</taxon>
        <taxon>Nostocales</taxon>
        <taxon>Nostocaceae</taxon>
        <taxon>Anabaena</taxon>
    </lineage>
</organism>
<dbReference type="Proteomes" id="UP000640531">
    <property type="component" value="Unassembled WGS sequence"/>
</dbReference>
<dbReference type="EMBL" id="JACJST010000003">
    <property type="protein sequence ID" value="MBD2567281.1"/>
    <property type="molecule type" value="Genomic_DNA"/>
</dbReference>